<reference evidence="11" key="1">
    <citation type="submission" date="2021-01" db="EMBL/GenBank/DDBJ databases">
        <title>Whole genome shotgun sequence of Actinoplanes capillaceus NBRC 16408.</title>
        <authorList>
            <person name="Komaki H."/>
            <person name="Tamura T."/>
        </authorList>
    </citation>
    <scope>NUCLEOTIDE SEQUENCE [LARGE SCALE GENOMIC DNA]</scope>
    <source>
        <strain evidence="11">NBRC 16408</strain>
    </source>
</reference>
<evidence type="ECO:0000256" key="4">
    <source>
        <dbReference type="ARBA" id="ARBA00022553"/>
    </source>
</evidence>
<dbReference type="EMBL" id="BOMF01000138">
    <property type="protein sequence ID" value="GID50027.1"/>
    <property type="molecule type" value="Genomic_DNA"/>
</dbReference>
<dbReference type="PANTHER" id="PTHR43711:SF1">
    <property type="entry name" value="HISTIDINE KINASE 1"/>
    <property type="match status" value="1"/>
</dbReference>
<feature type="transmembrane region" description="Helical" evidence="9">
    <location>
        <begin position="228"/>
        <end position="246"/>
    </location>
</feature>
<keyword evidence="9" id="KW-1133">Transmembrane helix</keyword>
<dbReference type="CDD" id="cd00082">
    <property type="entry name" value="HisKA"/>
    <property type="match status" value="1"/>
</dbReference>
<sequence>MAVNPVGITGRPEAAPVRRGLWICAATVIAVTLAVAPVAGHRMAVHPNLINTFFVLMASADLLTAHLLMQQFLAAGRLATLGLSSAYLYSTLMMVPYAVVFTRIQHQGMDSIWAEVCGPWLFLLILGGFPALVAAQPYVVAALPARWSEVARRRRRVAAVVASGAMVTLVGVVTGVVVGAAEWLPRIYQGGTPTAAVRWAVAATMLVTIAALITVIRGLRYRPPVEGWVVVAISASVATETLFLAAPHRYTLAYYIARITLLISSGVVLVALLAETASLYRRLAAAHEDLDQAHRELGRRAGNLAVMNRELEAAGAWKSDIIATLTHEINQPLAVISAYSEELTQEWDTTTDSERRAAVQALGRRVNQLLDMAAHLLALCRAEPGEIDTRPVVLPVEQALARVKDNLTRKARMRVSVDSGPPGAAVWADPVHLHEVLTNFVTNAVKYSPGDIHVSATLDNADGQVLFAVTDEGDGVPPDFVEHLFDRFTQADRSGGERTGAGFGLYLARLLAEANHGRVWYEDAVPHGSRFVLSLPHARHSPQTRGAGSPPLAGAADRGPATSRGSGGDREP</sequence>
<dbReference type="InterPro" id="IPR036097">
    <property type="entry name" value="HisK_dim/P_sf"/>
</dbReference>
<proteinExistence type="predicted"/>
<feature type="transmembrane region" description="Helical" evidence="9">
    <location>
        <begin position="21"/>
        <end position="43"/>
    </location>
</feature>
<keyword evidence="4" id="KW-0597">Phosphoprotein</keyword>
<dbReference type="InterPro" id="IPR003661">
    <property type="entry name" value="HisK_dim/P_dom"/>
</dbReference>
<dbReference type="Pfam" id="PF17158">
    <property type="entry name" value="MASE4"/>
    <property type="match status" value="1"/>
</dbReference>
<feature type="domain" description="Histidine kinase" evidence="10">
    <location>
        <begin position="324"/>
        <end position="539"/>
    </location>
</feature>
<evidence type="ECO:0000259" key="10">
    <source>
        <dbReference type="PROSITE" id="PS50109"/>
    </source>
</evidence>
<dbReference type="Pfam" id="PF02518">
    <property type="entry name" value="HATPase_c"/>
    <property type="match status" value="1"/>
</dbReference>
<protein>
    <recommendedName>
        <fullName evidence="3">histidine kinase</fullName>
        <ecNumber evidence="3">2.7.13.3</ecNumber>
    </recommendedName>
</protein>
<gene>
    <name evidence="11" type="ORF">Aca07nite_73020</name>
</gene>
<keyword evidence="6" id="KW-0418">Kinase</keyword>
<dbReference type="PROSITE" id="PS50109">
    <property type="entry name" value="HIS_KIN"/>
    <property type="match status" value="1"/>
</dbReference>
<feature type="transmembrane region" description="Helical" evidence="9">
    <location>
        <begin position="49"/>
        <end position="69"/>
    </location>
</feature>
<dbReference type="PRINTS" id="PR00344">
    <property type="entry name" value="BCTRLSENSOR"/>
</dbReference>
<dbReference type="Gene3D" id="1.10.287.130">
    <property type="match status" value="1"/>
</dbReference>
<dbReference type="InterPro" id="IPR033424">
    <property type="entry name" value="MASE4"/>
</dbReference>
<comment type="catalytic activity">
    <reaction evidence="1">
        <text>ATP + protein L-histidine = ADP + protein N-phospho-L-histidine.</text>
        <dbReference type="EC" id="2.7.13.3"/>
    </reaction>
</comment>
<dbReference type="SMART" id="SM00387">
    <property type="entry name" value="HATPase_c"/>
    <property type="match status" value="1"/>
</dbReference>
<dbReference type="Pfam" id="PF00512">
    <property type="entry name" value="HisKA"/>
    <property type="match status" value="1"/>
</dbReference>
<keyword evidence="9" id="KW-0472">Membrane</keyword>
<evidence type="ECO:0000256" key="8">
    <source>
        <dbReference type="SAM" id="MobiDB-lite"/>
    </source>
</evidence>
<comment type="caution">
    <text evidence="11">The sequence shown here is derived from an EMBL/GenBank/DDBJ whole genome shotgun (WGS) entry which is preliminary data.</text>
</comment>
<accession>A0ABQ3WUY7</accession>
<dbReference type="SUPFAM" id="SSF55874">
    <property type="entry name" value="ATPase domain of HSP90 chaperone/DNA topoisomerase II/histidine kinase"/>
    <property type="match status" value="1"/>
</dbReference>
<dbReference type="InterPro" id="IPR005467">
    <property type="entry name" value="His_kinase_dom"/>
</dbReference>
<dbReference type="EC" id="2.7.13.3" evidence="3"/>
<feature type="transmembrane region" description="Helical" evidence="9">
    <location>
        <begin position="120"/>
        <end position="145"/>
    </location>
</feature>
<evidence type="ECO:0000313" key="11">
    <source>
        <dbReference type="EMBL" id="GID50027.1"/>
    </source>
</evidence>
<feature type="transmembrane region" description="Helical" evidence="9">
    <location>
        <begin position="252"/>
        <end position="274"/>
    </location>
</feature>
<organism evidence="11">
    <name type="scientific">Actinoplanes campanulatus</name>
    <dbReference type="NCBI Taxonomy" id="113559"/>
    <lineage>
        <taxon>Bacteria</taxon>
        <taxon>Bacillati</taxon>
        <taxon>Actinomycetota</taxon>
        <taxon>Actinomycetes</taxon>
        <taxon>Micromonosporales</taxon>
        <taxon>Micromonosporaceae</taxon>
        <taxon>Actinoplanes</taxon>
    </lineage>
</organism>
<dbReference type="PANTHER" id="PTHR43711">
    <property type="entry name" value="TWO-COMPONENT HISTIDINE KINASE"/>
    <property type="match status" value="1"/>
</dbReference>
<dbReference type="InterPro" id="IPR004358">
    <property type="entry name" value="Sig_transdc_His_kin-like_C"/>
</dbReference>
<dbReference type="InterPro" id="IPR036890">
    <property type="entry name" value="HATPase_C_sf"/>
</dbReference>
<keyword evidence="9" id="KW-0812">Transmembrane</keyword>
<name>A0ABQ3WUY7_9ACTN</name>
<evidence type="ECO:0000256" key="6">
    <source>
        <dbReference type="ARBA" id="ARBA00022777"/>
    </source>
</evidence>
<feature type="transmembrane region" description="Helical" evidence="9">
    <location>
        <begin position="81"/>
        <end position="100"/>
    </location>
</feature>
<dbReference type="InterPro" id="IPR050736">
    <property type="entry name" value="Sensor_HK_Regulatory"/>
</dbReference>
<evidence type="ECO:0000256" key="3">
    <source>
        <dbReference type="ARBA" id="ARBA00012438"/>
    </source>
</evidence>
<evidence type="ECO:0000256" key="7">
    <source>
        <dbReference type="ARBA" id="ARBA00023012"/>
    </source>
</evidence>
<evidence type="ECO:0000256" key="5">
    <source>
        <dbReference type="ARBA" id="ARBA00022679"/>
    </source>
</evidence>
<dbReference type="SUPFAM" id="SSF47384">
    <property type="entry name" value="Homodimeric domain of signal transducing histidine kinase"/>
    <property type="match status" value="1"/>
</dbReference>
<dbReference type="InterPro" id="IPR003594">
    <property type="entry name" value="HATPase_dom"/>
</dbReference>
<feature type="transmembrane region" description="Helical" evidence="9">
    <location>
        <begin position="157"/>
        <end position="184"/>
    </location>
</feature>
<dbReference type="Gene3D" id="3.30.565.10">
    <property type="entry name" value="Histidine kinase-like ATPase, C-terminal domain"/>
    <property type="match status" value="1"/>
</dbReference>
<feature type="region of interest" description="Disordered" evidence="8">
    <location>
        <begin position="538"/>
        <end position="572"/>
    </location>
</feature>
<keyword evidence="7" id="KW-0902">Two-component regulatory system</keyword>
<dbReference type="SMART" id="SM00388">
    <property type="entry name" value="HisKA"/>
    <property type="match status" value="1"/>
</dbReference>
<evidence type="ECO:0000256" key="2">
    <source>
        <dbReference type="ARBA" id="ARBA00004236"/>
    </source>
</evidence>
<comment type="subcellular location">
    <subcellularLocation>
        <location evidence="2">Cell membrane</location>
    </subcellularLocation>
</comment>
<feature type="transmembrane region" description="Helical" evidence="9">
    <location>
        <begin position="196"/>
        <end position="216"/>
    </location>
</feature>
<evidence type="ECO:0000256" key="9">
    <source>
        <dbReference type="SAM" id="Phobius"/>
    </source>
</evidence>
<dbReference type="RefSeq" id="WP_204300101.1">
    <property type="nucleotide sequence ID" value="NZ_BAAAGQ010000017.1"/>
</dbReference>
<evidence type="ECO:0000256" key="1">
    <source>
        <dbReference type="ARBA" id="ARBA00000085"/>
    </source>
</evidence>
<keyword evidence="5" id="KW-0808">Transferase</keyword>